<keyword evidence="2" id="KW-0408">Iron</keyword>
<dbReference type="PANTHER" id="PTHR24305">
    <property type="entry name" value="CYTOCHROME P450"/>
    <property type="match status" value="1"/>
</dbReference>
<dbReference type="OrthoDB" id="1470350at2759"/>
<dbReference type="CDD" id="cd11069">
    <property type="entry name" value="CYP_FUM15-like"/>
    <property type="match status" value="1"/>
</dbReference>
<dbReference type="AlphaFoldDB" id="A0A2G5HYC3"/>
<keyword evidence="2" id="KW-0479">Metal-binding</keyword>
<evidence type="ECO:0000256" key="2">
    <source>
        <dbReference type="PIRSR" id="PIRSR602401-1"/>
    </source>
</evidence>
<keyword evidence="6" id="KW-1185">Reference proteome</keyword>
<reference evidence="4 6" key="2">
    <citation type="submission" date="2023-09" db="EMBL/GenBank/DDBJ databases">
        <title>Complete-Gapless Cercospora beticola genome.</title>
        <authorList>
            <person name="Wyatt N.A."/>
            <person name="Spanner R.E."/>
            <person name="Bolton M.D."/>
        </authorList>
    </citation>
    <scope>NUCLEOTIDE SEQUENCE [LARGE SCALE GENOMIC DNA]</scope>
    <source>
        <strain evidence="4">Cb09-40</strain>
    </source>
</reference>
<dbReference type="GO" id="GO:0005506">
    <property type="term" value="F:iron ion binding"/>
    <property type="evidence" value="ECO:0007669"/>
    <property type="project" value="InterPro"/>
</dbReference>
<dbReference type="InterPro" id="IPR050121">
    <property type="entry name" value="Cytochrome_P450_monoxygenase"/>
</dbReference>
<dbReference type="GO" id="GO:0016705">
    <property type="term" value="F:oxidoreductase activity, acting on paired donors, with incorporation or reduction of molecular oxygen"/>
    <property type="evidence" value="ECO:0007669"/>
    <property type="project" value="InterPro"/>
</dbReference>
<reference evidence="3 5" key="1">
    <citation type="submission" date="2015-10" db="EMBL/GenBank/DDBJ databases">
        <title>The cercosporin biosynthetic gene cluster was horizontally transferred to several fungal lineages and shown to be expanded in Cercospora beticola based on microsynteny with recipient genomes.</title>
        <authorList>
            <person name="De Jonge R."/>
            <person name="Ebert M.K."/>
            <person name="Suttle J.C."/>
            <person name="Jurick Ii W.M."/>
            <person name="Secor G.A."/>
            <person name="Thomma B.P."/>
            <person name="Van De Peer Y."/>
            <person name="Bolton M.D."/>
        </authorList>
    </citation>
    <scope>NUCLEOTIDE SEQUENCE [LARGE SCALE GENOMIC DNA]</scope>
    <source>
        <strain evidence="3 5">09-40</strain>
    </source>
</reference>
<evidence type="ECO:0000313" key="3">
    <source>
        <dbReference type="EMBL" id="PIA97528.1"/>
    </source>
</evidence>
<dbReference type="EMBL" id="CP134185">
    <property type="protein sequence ID" value="WPA98204.1"/>
    <property type="molecule type" value="Genomic_DNA"/>
</dbReference>
<dbReference type="FunFam" id="1.10.630.10:FF:000051">
    <property type="entry name" value="Cytochrome P450 monooxygenase (Fum15)"/>
    <property type="match status" value="1"/>
</dbReference>
<dbReference type="PANTHER" id="PTHR24305:SF166">
    <property type="entry name" value="CYTOCHROME P450 12A4, MITOCHONDRIAL-RELATED"/>
    <property type="match status" value="1"/>
</dbReference>
<dbReference type="EMBL" id="LKMD01000102">
    <property type="protein sequence ID" value="PIA97528.1"/>
    <property type="molecule type" value="Genomic_DNA"/>
</dbReference>
<dbReference type="InterPro" id="IPR036396">
    <property type="entry name" value="Cyt_P450_sf"/>
</dbReference>
<dbReference type="PRINTS" id="PR00463">
    <property type="entry name" value="EP450I"/>
</dbReference>
<dbReference type="InterPro" id="IPR002401">
    <property type="entry name" value="Cyt_P450_E_grp-I"/>
</dbReference>
<dbReference type="Pfam" id="PF00067">
    <property type="entry name" value="p450"/>
    <property type="match status" value="1"/>
</dbReference>
<dbReference type="InterPro" id="IPR001128">
    <property type="entry name" value="Cyt_P450"/>
</dbReference>
<dbReference type="GO" id="GO:0020037">
    <property type="term" value="F:heme binding"/>
    <property type="evidence" value="ECO:0007669"/>
    <property type="project" value="InterPro"/>
</dbReference>
<name>A0A2G5HYC3_CERBT</name>
<comment type="similarity">
    <text evidence="1">Belongs to the cytochrome P450 family.</text>
</comment>
<evidence type="ECO:0000256" key="1">
    <source>
        <dbReference type="ARBA" id="ARBA00010617"/>
    </source>
</evidence>
<dbReference type="SUPFAM" id="SSF48264">
    <property type="entry name" value="Cytochrome P450"/>
    <property type="match status" value="1"/>
</dbReference>
<evidence type="ECO:0000313" key="6">
    <source>
        <dbReference type="Proteomes" id="UP001302367"/>
    </source>
</evidence>
<feature type="binding site" description="axial binding residue" evidence="2">
    <location>
        <position position="500"/>
    </location>
    <ligand>
        <name>heme</name>
        <dbReference type="ChEBI" id="CHEBI:30413"/>
    </ligand>
    <ligandPart>
        <name>Fe</name>
        <dbReference type="ChEBI" id="CHEBI:18248"/>
    </ligandPart>
</feature>
<dbReference type="PRINTS" id="PR00385">
    <property type="entry name" value="P450"/>
</dbReference>
<comment type="cofactor">
    <cofactor evidence="2">
        <name>heme</name>
        <dbReference type="ChEBI" id="CHEBI:30413"/>
    </cofactor>
</comment>
<keyword evidence="2" id="KW-0349">Heme</keyword>
<evidence type="ECO:0000313" key="4">
    <source>
        <dbReference type="EMBL" id="WPA98204.1"/>
    </source>
</evidence>
<evidence type="ECO:0000313" key="5">
    <source>
        <dbReference type="Proteomes" id="UP000230605"/>
    </source>
</evidence>
<gene>
    <name evidence="3" type="ORF">CB0940_05637</name>
    <name evidence="4" type="ORF">RHO25_002816</name>
</gene>
<proteinExistence type="inferred from homology"/>
<protein>
    <submittedName>
        <fullName evidence="3">Cytochrome P450 3A40</fullName>
    </submittedName>
</protein>
<sequence length="556" mass="62099">MVAGVPPSLIRLGINVLVSFTIVKTFPQYLPEHALLYVFLRLLGVQLVLVAIWKVAIYPFFVSPLRHLPGPGLKGSIPLLGHGLTILERPAGTSALKWMKTIPNEGLIHFRGFFYADRVVVVSPKALQEILVTKAYEFEKPAPLRNFLRFILGDGLIIVEGDSHKFLRKNLMPVFSFRHIKELYPIFWSKSVQMMRGISQQVAESPESADSKTSVVEINHWATKVTVDIIGLAAMGRDFQALKNSDDPLVQVYEELLEPSREKQLFFVGQILGPAKLIRSLPINLNKRSNHIIETLTDICLKLIAEKKEMIKHESESQKDILSLCIRSNNFSDHQLVDQLLTFLAAGHETTSSALTWTAYLVAKHPEIQKALREEIRNTIPSPDKATSDEDLATIFEAAPLLNGVCNEAIRLYPTVPITIRTNPKDAVICGQRIPANTQLLLSPWAINRNPESWGPDADEFTPYRWIDTDEKTGEQRPNNSGGAPSNYNILTFLHGPRSCIGQGFAKAELRCLVAALVGSFEMTLDRPDEVVIPHGVVTTKPKDGMHLRLNPVGPW</sequence>
<dbReference type="GO" id="GO:0004497">
    <property type="term" value="F:monooxygenase activity"/>
    <property type="evidence" value="ECO:0007669"/>
    <property type="project" value="InterPro"/>
</dbReference>
<dbReference type="Gene3D" id="1.10.630.10">
    <property type="entry name" value="Cytochrome P450"/>
    <property type="match status" value="1"/>
</dbReference>
<dbReference type="Proteomes" id="UP000230605">
    <property type="component" value="Chromosome 2"/>
</dbReference>
<organism evidence="3 5">
    <name type="scientific">Cercospora beticola</name>
    <name type="common">Sugarbeet leaf spot fungus</name>
    <dbReference type="NCBI Taxonomy" id="122368"/>
    <lineage>
        <taxon>Eukaryota</taxon>
        <taxon>Fungi</taxon>
        <taxon>Dikarya</taxon>
        <taxon>Ascomycota</taxon>
        <taxon>Pezizomycotina</taxon>
        <taxon>Dothideomycetes</taxon>
        <taxon>Dothideomycetidae</taxon>
        <taxon>Mycosphaerellales</taxon>
        <taxon>Mycosphaerellaceae</taxon>
        <taxon>Cercospora</taxon>
    </lineage>
</organism>
<dbReference type="Proteomes" id="UP001302367">
    <property type="component" value="Chromosome 2"/>
</dbReference>
<accession>A0A2G5HYC3</accession>